<dbReference type="Pfam" id="PF12848">
    <property type="entry name" value="ABC_tran_Xtn"/>
    <property type="match status" value="1"/>
</dbReference>
<evidence type="ECO:0000256" key="2">
    <source>
        <dbReference type="ARBA" id="ARBA00022840"/>
    </source>
</evidence>
<dbReference type="SMART" id="SM00382">
    <property type="entry name" value="AAA"/>
    <property type="match status" value="2"/>
</dbReference>
<dbReference type="Proteomes" id="UP000618926">
    <property type="component" value="Unassembled WGS sequence"/>
</dbReference>
<keyword evidence="1" id="KW-0547">Nucleotide-binding</keyword>
<dbReference type="SUPFAM" id="SSF52540">
    <property type="entry name" value="P-loop containing nucleoside triphosphate hydrolases"/>
    <property type="match status" value="2"/>
</dbReference>
<dbReference type="InterPro" id="IPR027417">
    <property type="entry name" value="P-loop_NTPase"/>
</dbReference>
<name>A0ABR9NZH6_9BACT</name>
<dbReference type="InterPro" id="IPR032781">
    <property type="entry name" value="ABC_tran_Xtn"/>
</dbReference>
<evidence type="ECO:0000256" key="1">
    <source>
        <dbReference type="ARBA" id="ARBA00022741"/>
    </source>
</evidence>
<evidence type="ECO:0000313" key="4">
    <source>
        <dbReference type="EMBL" id="MBE2889672.1"/>
    </source>
</evidence>
<feature type="domain" description="ABC transporter" evidence="3">
    <location>
        <begin position="320"/>
        <end position="536"/>
    </location>
</feature>
<dbReference type="Gene3D" id="3.40.50.300">
    <property type="entry name" value="P-loop containing nucleotide triphosphate hydrolases"/>
    <property type="match status" value="2"/>
</dbReference>
<dbReference type="EMBL" id="JADBFD010000037">
    <property type="protein sequence ID" value="MBE2889672.1"/>
    <property type="molecule type" value="Genomic_DNA"/>
</dbReference>
<organism evidence="4 5">
    <name type="scientific">Geobacter anodireducens</name>
    <dbReference type="NCBI Taxonomy" id="1340425"/>
    <lineage>
        <taxon>Bacteria</taxon>
        <taxon>Pseudomonadati</taxon>
        <taxon>Thermodesulfobacteriota</taxon>
        <taxon>Desulfuromonadia</taxon>
        <taxon>Geobacterales</taxon>
        <taxon>Geobacteraceae</taxon>
        <taxon>Geobacter</taxon>
    </lineage>
</organism>
<gene>
    <name evidence="4" type="ORF">IIE05_17070</name>
</gene>
<proteinExistence type="predicted"/>
<dbReference type="Pfam" id="PF00005">
    <property type="entry name" value="ABC_tran"/>
    <property type="match status" value="2"/>
</dbReference>
<dbReference type="RefSeq" id="WP_192906013.1">
    <property type="nucleotide sequence ID" value="NZ_JADBFD010000037.1"/>
</dbReference>
<evidence type="ECO:0000313" key="5">
    <source>
        <dbReference type="Proteomes" id="UP000618926"/>
    </source>
</evidence>
<dbReference type="PROSITE" id="PS50893">
    <property type="entry name" value="ABC_TRANSPORTER_2"/>
    <property type="match status" value="2"/>
</dbReference>
<evidence type="ECO:0000259" key="3">
    <source>
        <dbReference type="PROSITE" id="PS50893"/>
    </source>
</evidence>
<feature type="domain" description="ABC transporter" evidence="3">
    <location>
        <begin position="2"/>
        <end position="252"/>
    </location>
</feature>
<sequence length="545" mass="60760">MISTSNISLAYGKRVIFKDVNIKFVPGNCYGLIGANGAGKSTFLKILAGLSEPDSGTVSVGPRERISFLKQDQFAFDEHTVFNTVIMGNPRLYEVMHEREAIYAKAEFTEEDGIRSAELEAEFAEMDGYEAESEAAVLLNGLGIPEELRHKQMKELEGGEKVRVLLAQALFGNPDVLLLDEPTNHLDLKTITWLEDFLARFNNTVIVVSHDRHFLNQVCTHVADIDFGRIQVYVGNYDFWYQASQLTLKQKQDESRKIADKAAELKEFIQRFSSNASKAKQATSRKKLLEKLTVEEMPVSSRKYPYVVFKPERPCGDVILEISGLSKEIDGVQVFKDLDLIVGKGDKIAFVGANSLAKTTLFQILAGELEPDAGTFRWGVTITSAYFPKENGSYFDNDLNLIEWLGQFAPPTEGESFARGFLGRMLFSGDEATKKASVLSGGERVRCMLARMMLLGANALVLDEPTNHLDLESITALNNGLIAFSEVVLFASHDHEFVNTLANRIVEFTPGGIIDRKMTFDDYLESAEVAEERDRLCQGHCDLTL</sequence>
<dbReference type="InterPro" id="IPR003593">
    <property type="entry name" value="AAA+_ATPase"/>
</dbReference>
<dbReference type="CDD" id="cd03221">
    <property type="entry name" value="ABCF_EF-3"/>
    <property type="match status" value="2"/>
</dbReference>
<comment type="caution">
    <text evidence="4">The sequence shown here is derived from an EMBL/GenBank/DDBJ whole genome shotgun (WGS) entry which is preliminary data.</text>
</comment>
<dbReference type="PANTHER" id="PTHR42855:SF2">
    <property type="entry name" value="DRUG RESISTANCE ABC TRANSPORTER,ATP-BINDING PROTEIN"/>
    <property type="match status" value="1"/>
</dbReference>
<keyword evidence="2 4" id="KW-0067">ATP-binding</keyword>
<reference evidence="4 5" key="1">
    <citation type="submission" date="2020-10" db="EMBL/GenBank/DDBJ databases">
        <title>Investigation of anaerobic biodegradation of phenanthrene by a sulfate-dependent Geobacter anodireducens strain PheS2.</title>
        <authorList>
            <person name="Zhang Z."/>
        </authorList>
    </citation>
    <scope>NUCLEOTIDE SEQUENCE [LARGE SCALE GENOMIC DNA]</scope>
    <source>
        <strain evidence="4 5">PheS2</strain>
    </source>
</reference>
<accession>A0ABR9NZH6</accession>
<protein>
    <submittedName>
        <fullName evidence="4">ATP-binding cassette domain-containing protein</fullName>
    </submittedName>
</protein>
<dbReference type="GO" id="GO:0005524">
    <property type="term" value="F:ATP binding"/>
    <property type="evidence" value="ECO:0007669"/>
    <property type="project" value="UniProtKB-KW"/>
</dbReference>
<dbReference type="InterPro" id="IPR051309">
    <property type="entry name" value="ABCF_ATPase"/>
</dbReference>
<dbReference type="PANTHER" id="PTHR42855">
    <property type="entry name" value="ABC TRANSPORTER ATP-BINDING SUBUNIT"/>
    <property type="match status" value="1"/>
</dbReference>
<keyword evidence="5" id="KW-1185">Reference proteome</keyword>
<dbReference type="InterPro" id="IPR003439">
    <property type="entry name" value="ABC_transporter-like_ATP-bd"/>
</dbReference>